<keyword evidence="2" id="KW-0378">Hydrolase</keyword>
<dbReference type="Pfam" id="PF13279">
    <property type="entry name" value="4HBT_2"/>
    <property type="match status" value="1"/>
</dbReference>
<comment type="similarity">
    <text evidence="1">Belongs to the 4-hydroxybenzoyl-CoA thioesterase family.</text>
</comment>
<evidence type="ECO:0000256" key="1">
    <source>
        <dbReference type="ARBA" id="ARBA00005953"/>
    </source>
</evidence>
<dbReference type="EMBL" id="JAKRVX010000002">
    <property type="protein sequence ID" value="MCL9816304.1"/>
    <property type="molecule type" value="Genomic_DNA"/>
</dbReference>
<dbReference type="GO" id="GO:0047617">
    <property type="term" value="F:fatty acyl-CoA hydrolase activity"/>
    <property type="evidence" value="ECO:0007669"/>
    <property type="project" value="TreeGrafter"/>
</dbReference>
<organism evidence="3 4">
    <name type="scientific">Natronocalculus amylovorans</name>
    <dbReference type="NCBI Taxonomy" id="2917812"/>
    <lineage>
        <taxon>Archaea</taxon>
        <taxon>Methanobacteriati</taxon>
        <taxon>Methanobacteriota</taxon>
        <taxon>Stenosarchaea group</taxon>
        <taxon>Halobacteria</taxon>
        <taxon>Halobacteriales</taxon>
        <taxon>Haloferacaceae</taxon>
        <taxon>Natronocalculus</taxon>
    </lineage>
</organism>
<dbReference type="Gene3D" id="3.10.129.10">
    <property type="entry name" value="Hotdog Thioesterase"/>
    <property type="match status" value="1"/>
</dbReference>
<comment type="caution">
    <text evidence="3">The sequence shown here is derived from an EMBL/GenBank/DDBJ whole genome shotgun (WGS) entry which is preliminary data.</text>
</comment>
<name>A0AAE3FX52_9EURY</name>
<dbReference type="AlphaFoldDB" id="A0AAE3FX52"/>
<dbReference type="InterPro" id="IPR050563">
    <property type="entry name" value="4-hydroxybenzoyl-CoA_TE"/>
</dbReference>
<sequence>MDFPFVTEVPLRFRDLDTMGHVNNAVYVTLLEQARTDFVRDVLNLGLDEVDSVVASLSIDYLSPIQLSDTVTVGIAIGDLGRSSIPMRYEIHAGDRLAATAETTLVTFDSSTQSSAPIPPSWREAIEPYQVTE</sequence>
<keyword evidence="4" id="KW-1185">Reference proteome</keyword>
<dbReference type="CDD" id="cd00586">
    <property type="entry name" value="4HBT"/>
    <property type="match status" value="1"/>
</dbReference>
<evidence type="ECO:0000313" key="3">
    <source>
        <dbReference type="EMBL" id="MCL9816304.1"/>
    </source>
</evidence>
<proteinExistence type="inferred from homology"/>
<dbReference type="Proteomes" id="UP001203207">
    <property type="component" value="Unassembled WGS sequence"/>
</dbReference>
<gene>
    <name evidence="3" type="ORF">AArcSt2_05035</name>
</gene>
<evidence type="ECO:0000313" key="4">
    <source>
        <dbReference type="Proteomes" id="UP001203207"/>
    </source>
</evidence>
<dbReference type="InterPro" id="IPR029069">
    <property type="entry name" value="HotDog_dom_sf"/>
</dbReference>
<accession>A0AAE3FX52</accession>
<dbReference type="PANTHER" id="PTHR31793:SF27">
    <property type="entry name" value="NOVEL THIOESTERASE SUPERFAMILY DOMAIN AND SAPOSIN A-TYPE DOMAIN CONTAINING PROTEIN (0610012H03RIK)"/>
    <property type="match status" value="1"/>
</dbReference>
<evidence type="ECO:0000256" key="2">
    <source>
        <dbReference type="ARBA" id="ARBA00022801"/>
    </source>
</evidence>
<reference evidence="3" key="1">
    <citation type="journal article" date="2022" name="Syst. Appl. Microbiol.">
        <title>Natronocalculus amylovorans gen. nov., sp. nov., and Natranaeroarchaeum aerophilus sp. nov., dominant culturable amylolytic natronoarchaea from hypersaline soda lakes in southwestern Siberia.</title>
        <authorList>
            <person name="Sorokin D.Y."/>
            <person name="Elcheninov A.G."/>
            <person name="Khizhniak T.V."/>
            <person name="Koenen M."/>
            <person name="Bale N.J."/>
            <person name="Damste J.S.S."/>
            <person name="Kublanov I.V."/>
        </authorList>
    </citation>
    <scope>NUCLEOTIDE SEQUENCE</scope>
    <source>
        <strain evidence="3">AArc-St2</strain>
    </source>
</reference>
<dbReference type="RefSeq" id="WP_250583305.1">
    <property type="nucleotide sequence ID" value="NZ_JAKRVX010000002.1"/>
</dbReference>
<dbReference type="SUPFAM" id="SSF54637">
    <property type="entry name" value="Thioesterase/thiol ester dehydrase-isomerase"/>
    <property type="match status" value="1"/>
</dbReference>
<protein>
    <submittedName>
        <fullName evidence="3">Acyl-CoA thioesterase</fullName>
    </submittedName>
</protein>
<dbReference type="PANTHER" id="PTHR31793">
    <property type="entry name" value="4-HYDROXYBENZOYL-COA THIOESTERASE FAMILY MEMBER"/>
    <property type="match status" value="1"/>
</dbReference>
<reference evidence="3" key="2">
    <citation type="submission" date="2022-02" db="EMBL/GenBank/DDBJ databases">
        <authorList>
            <person name="Elcheninov A.G."/>
            <person name="Sorokin D.Y."/>
            <person name="Kublanov I.V."/>
        </authorList>
    </citation>
    <scope>NUCLEOTIDE SEQUENCE</scope>
    <source>
        <strain evidence="3">AArc-St2</strain>
    </source>
</reference>